<accession>A0A8U0QJ37</accession>
<evidence type="ECO:0000256" key="1">
    <source>
        <dbReference type="SAM" id="Phobius"/>
    </source>
</evidence>
<dbReference type="InterPro" id="IPR013783">
    <property type="entry name" value="Ig-like_fold"/>
</dbReference>
<dbReference type="InterPro" id="IPR007110">
    <property type="entry name" value="Ig-like_dom"/>
</dbReference>
<dbReference type="GeneID" id="120044153"/>
<keyword evidence="2" id="KW-0732">Signal</keyword>
<keyword evidence="4" id="KW-1185">Reference proteome</keyword>
<organism evidence="4 5">
    <name type="scientific">Salvelinus namaycush</name>
    <name type="common">Lake trout</name>
    <name type="synonym">Salmo namaycush</name>
    <dbReference type="NCBI Taxonomy" id="8040"/>
    <lineage>
        <taxon>Eukaryota</taxon>
        <taxon>Metazoa</taxon>
        <taxon>Chordata</taxon>
        <taxon>Craniata</taxon>
        <taxon>Vertebrata</taxon>
        <taxon>Euteleostomi</taxon>
        <taxon>Actinopterygii</taxon>
        <taxon>Neopterygii</taxon>
        <taxon>Teleostei</taxon>
        <taxon>Protacanthopterygii</taxon>
        <taxon>Salmoniformes</taxon>
        <taxon>Salmonidae</taxon>
        <taxon>Salmoninae</taxon>
        <taxon>Salvelinus</taxon>
    </lineage>
</organism>
<keyword evidence="1" id="KW-0472">Membrane</keyword>
<dbReference type="PROSITE" id="PS50835">
    <property type="entry name" value="IG_LIKE"/>
    <property type="match status" value="1"/>
</dbReference>
<feature type="signal peptide" evidence="2">
    <location>
        <begin position="1"/>
        <end position="22"/>
    </location>
</feature>
<dbReference type="SMART" id="SM00408">
    <property type="entry name" value="IGc2"/>
    <property type="match status" value="1"/>
</dbReference>
<dbReference type="SMART" id="SM00409">
    <property type="entry name" value="IG"/>
    <property type="match status" value="2"/>
</dbReference>
<dbReference type="KEGG" id="snh:120044153"/>
<dbReference type="InterPro" id="IPR036179">
    <property type="entry name" value="Ig-like_dom_sf"/>
</dbReference>
<feature type="domain" description="Ig-like" evidence="3">
    <location>
        <begin position="127"/>
        <end position="206"/>
    </location>
</feature>
<dbReference type="Pfam" id="PF13927">
    <property type="entry name" value="Ig_3"/>
    <property type="match status" value="1"/>
</dbReference>
<keyword evidence="1" id="KW-1133">Transmembrane helix</keyword>
<evidence type="ECO:0000259" key="3">
    <source>
        <dbReference type="PROSITE" id="PS50835"/>
    </source>
</evidence>
<proteinExistence type="predicted"/>
<sequence>MGAGSQHSNLVIILLMTTGCLGQDNGSVTYTPRRVCSLEGSSVTMPCSYTFPKGHKVTTAFWFKGQVPGAESLDLNLNPEYKGRVEYLGDSNQLCTLRITDLRESDSGTYSFLFGTDVNPGGWLGNPGVRLNVTGLQVDLTPDLVVDGEWADLTCGSCFLSENPTYTWYRDKQPLNYTNKVKVMANYLELDPVGREDAGSYSCAVSGREDSPGPAVILVVGCKPVFPWAPVVGVVAVLAAGTLLVILYGTLKKRKAPRGMDFIGEAQMVPCGKPTHTAQSDDTYMTLNKRTMSPEYDTLANVRNTVG</sequence>
<dbReference type="AlphaFoldDB" id="A0A8U0QJ37"/>
<evidence type="ECO:0000313" key="4">
    <source>
        <dbReference type="Proteomes" id="UP000808372"/>
    </source>
</evidence>
<dbReference type="RefSeq" id="XP_038844663.1">
    <property type="nucleotide sequence ID" value="XM_038988735.1"/>
</dbReference>
<feature type="chain" id="PRO_5035822558" evidence="2">
    <location>
        <begin position="23"/>
        <end position="307"/>
    </location>
</feature>
<gene>
    <name evidence="5" type="primary">LOC120044153</name>
</gene>
<dbReference type="PANTHER" id="PTHR46013">
    <property type="entry name" value="VASCULAR CELL ADHESION MOLECULE 1"/>
    <property type="match status" value="1"/>
</dbReference>
<dbReference type="Gene3D" id="2.60.40.10">
    <property type="entry name" value="Immunoglobulins"/>
    <property type="match status" value="2"/>
</dbReference>
<dbReference type="SUPFAM" id="SSF48726">
    <property type="entry name" value="Immunoglobulin"/>
    <property type="match status" value="2"/>
</dbReference>
<dbReference type="Proteomes" id="UP000808372">
    <property type="component" value="Chromosome 3"/>
</dbReference>
<evidence type="ECO:0000313" key="5">
    <source>
        <dbReference type="RefSeq" id="XP_038844663.1"/>
    </source>
</evidence>
<name>A0A8U0QJ37_SALNM</name>
<feature type="transmembrane region" description="Helical" evidence="1">
    <location>
        <begin position="228"/>
        <end position="251"/>
    </location>
</feature>
<reference evidence="5" key="1">
    <citation type="submission" date="2025-08" db="UniProtKB">
        <authorList>
            <consortium name="RefSeq"/>
        </authorList>
    </citation>
    <scope>IDENTIFICATION</scope>
    <source>
        <tissue evidence="5">White muscle</tissue>
    </source>
</reference>
<protein>
    <submittedName>
        <fullName evidence="5">Contactin-2-like</fullName>
    </submittedName>
</protein>
<dbReference type="Pfam" id="PF07686">
    <property type="entry name" value="V-set"/>
    <property type="match status" value="1"/>
</dbReference>
<dbReference type="PANTHER" id="PTHR46013:SF4">
    <property type="entry name" value="B-CELL RECEPTOR CD22-RELATED"/>
    <property type="match status" value="1"/>
</dbReference>
<dbReference type="InterPro" id="IPR003599">
    <property type="entry name" value="Ig_sub"/>
</dbReference>
<dbReference type="InterPro" id="IPR013106">
    <property type="entry name" value="Ig_V-set"/>
</dbReference>
<keyword evidence="1" id="KW-0812">Transmembrane</keyword>
<evidence type="ECO:0000256" key="2">
    <source>
        <dbReference type="SAM" id="SignalP"/>
    </source>
</evidence>
<dbReference type="InterPro" id="IPR003598">
    <property type="entry name" value="Ig_sub2"/>
</dbReference>